<evidence type="ECO:0000256" key="2">
    <source>
        <dbReference type="ARBA" id="ARBA00010792"/>
    </source>
</evidence>
<dbReference type="InterPro" id="IPR032816">
    <property type="entry name" value="VTT_dom"/>
</dbReference>
<comment type="similarity">
    <text evidence="2">Belongs to the DedA family.</text>
</comment>
<sequence>MEVAGPVPVVRLSRTHRTAEPRIDEDDMAEFFHSLQDWVLIAADQPWILLVLYAFCTIDGFFPPVPSESIVIAIATLAVHGDAVPLWAVIPVAAAGAMTGDLIAFAIGRRIPIHRLRMFRSGRGRRLLAWAENQLRLRGGVFILSARYIPIGRVAVNMTAGAVGFPLRRFIAFDAVAAVMWACFGSAIGVVAGQLFEGNPLLSIAVGVAGGVVIGFMLDKLLARLGFGPAELAPRSDAGGPVEVAVPAPSEQPRP</sequence>
<evidence type="ECO:0000313" key="10">
    <source>
        <dbReference type="EMBL" id="TGO06304.1"/>
    </source>
</evidence>
<name>A0A4Z1E2P3_9MICO</name>
<evidence type="ECO:0000256" key="4">
    <source>
        <dbReference type="ARBA" id="ARBA00022692"/>
    </source>
</evidence>
<dbReference type="PANTHER" id="PTHR42709:SF6">
    <property type="entry name" value="UNDECAPRENYL PHOSPHATE TRANSPORTER A"/>
    <property type="match status" value="1"/>
</dbReference>
<dbReference type="Pfam" id="PF09335">
    <property type="entry name" value="VTT_dom"/>
    <property type="match status" value="1"/>
</dbReference>
<dbReference type="Proteomes" id="UP000297318">
    <property type="component" value="Unassembled WGS sequence"/>
</dbReference>
<dbReference type="EMBL" id="RHPJ01000001">
    <property type="protein sequence ID" value="TGO06304.1"/>
    <property type="molecule type" value="Genomic_DNA"/>
</dbReference>
<dbReference type="PANTHER" id="PTHR42709">
    <property type="entry name" value="ALKALINE PHOSPHATASE LIKE PROTEIN"/>
    <property type="match status" value="1"/>
</dbReference>
<protein>
    <submittedName>
        <fullName evidence="10">DedA protein</fullName>
    </submittedName>
</protein>
<evidence type="ECO:0000256" key="5">
    <source>
        <dbReference type="ARBA" id="ARBA00022989"/>
    </source>
</evidence>
<evidence type="ECO:0000256" key="1">
    <source>
        <dbReference type="ARBA" id="ARBA00004651"/>
    </source>
</evidence>
<keyword evidence="6 8" id="KW-0472">Membrane</keyword>
<evidence type="ECO:0000256" key="3">
    <source>
        <dbReference type="ARBA" id="ARBA00022475"/>
    </source>
</evidence>
<evidence type="ECO:0000256" key="6">
    <source>
        <dbReference type="ARBA" id="ARBA00023136"/>
    </source>
</evidence>
<feature type="transmembrane region" description="Helical" evidence="8">
    <location>
        <begin position="86"/>
        <end position="108"/>
    </location>
</feature>
<keyword evidence="3" id="KW-1003">Cell membrane</keyword>
<organism evidence="10 11">
    <name type="scientific">Serinibacter arcticus</name>
    <dbReference type="NCBI Taxonomy" id="1655435"/>
    <lineage>
        <taxon>Bacteria</taxon>
        <taxon>Bacillati</taxon>
        <taxon>Actinomycetota</taxon>
        <taxon>Actinomycetes</taxon>
        <taxon>Micrococcales</taxon>
        <taxon>Beutenbergiaceae</taxon>
        <taxon>Serinibacter</taxon>
    </lineage>
</organism>
<feature type="transmembrane region" description="Helical" evidence="8">
    <location>
        <begin position="175"/>
        <end position="195"/>
    </location>
</feature>
<gene>
    <name evidence="10" type="ORF">SERN_0496</name>
</gene>
<evidence type="ECO:0000259" key="9">
    <source>
        <dbReference type="Pfam" id="PF09335"/>
    </source>
</evidence>
<proteinExistence type="inferred from homology"/>
<keyword evidence="4 8" id="KW-0812">Transmembrane</keyword>
<feature type="domain" description="VTT" evidence="9">
    <location>
        <begin position="66"/>
        <end position="189"/>
    </location>
</feature>
<dbReference type="GO" id="GO:0005886">
    <property type="term" value="C:plasma membrane"/>
    <property type="evidence" value="ECO:0007669"/>
    <property type="project" value="UniProtKB-SubCell"/>
</dbReference>
<keyword evidence="5 8" id="KW-1133">Transmembrane helix</keyword>
<feature type="region of interest" description="Disordered" evidence="7">
    <location>
        <begin position="233"/>
        <end position="255"/>
    </location>
</feature>
<reference evidence="10 11" key="1">
    <citation type="submission" date="2018-11" db="EMBL/GenBank/DDBJ databases">
        <title>Complete genome sequencing of the Actinobacteria Serinibacter sp. K3-2.</title>
        <authorList>
            <person name="Rakitin A.L."/>
            <person name="Beletsky A.V."/>
            <person name="Mardanov A.V."/>
            <person name="Ravin N.V."/>
            <person name="Gromova A.S."/>
            <person name="Filippova S.N."/>
            <person name="Gal'Chenko V.F."/>
        </authorList>
    </citation>
    <scope>NUCLEOTIDE SEQUENCE [LARGE SCALE GENOMIC DNA]</scope>
    <source>
        <strain evidence="10 11">K3-2</strain>
    </source>
</reference>
<dbReference type="InterPro" id="IPR051311">
    <property type="entry name" value="DedA_domain"/>
</dbReference>
<comment type="caution">
    <text evidence="10">The sequence shown here is derived from an EMBL/GenBank/DDBJ whole genome shotgun (WGS) entry which is preliminary data.</text>
</comment>
<keyword evidence="11" id="KW-1185">Reference proteome</keyword>
<feature type="transmembrane region" description="Helical" evidence="8">
    <location>
        <begin position="201"/>
        <end position="218"/>
    </location>
</feature>
<evidence type="ECO:0000256" key="7">
    <source>
        <dbReference type="SAM" id="MobiDB-lite"/>
    </source>
</evidence>
<comment type="subcellular location">
    <subcellularLocation>
        <location evidence="1">Cell membrane</location>
        <topology evidence="1">Multi-pass membrane protein</topology>
    </subcellularLocation>
</comment>
<dbReference type="AlphaFoldDB" id="A0A4Z1E2P3"/>
<evidence type="ECO:0000256" key="8">
    <source>
        <dbReference type="SAM" id="Phobius"/>
    </source>
</evidence>
<evidence type="ECO:0000313" key="11">
    <source>
        <dbReference type="Proteomes" id="UP000297318"/>
    </source>
</evidence>
<accession>A0A4Z1E2P3</accession>